<evidence type="ECO:0000256" key="11">
    <source>
        <dbReference type="ARBA" id="ARBA00047906"/>
    </source>
</evidence>
<proteinExistence type="inferred from homology"/>
<dbReference type="STRING" id="1754190.A0A1Y2BVZ6"/>
<keyword evidence="6" id="KW-0443">Lipid metabolism</keyword>
<evidence type="ECO:0000256" key="1">
    <source>
        <dbReference type="ARBA" id="ARBA00004137"/>
    </source>
</evidence>
<keyword evidence="7" id="KW-0496">Mitochondrion</keyword>
<dbReference type="Pfam" id="PF01553">
    <property type="entry name" value="Acyltransferase"/>
    <property type="match status" value="1"/>
</dbReference>
<dbReference type="EMBL" id="MCOG01000137">
    <property type="protein sequence ID" value="ORY38275.1"/>
    <property type="molecule type" value="Genomic_DNA"/>
</dbReference>
<keyword evidence="4" id="KW-1000">Mitochondrion outer membrane</keyword>
<dbReference type="PANTHER" id="PTHR12497">
    <property type="entry name" value="TAZ PROTEIN TAFAZZIN"/>
    <property type="match status" value="1"/>
</dbReference>
<dbReference type="InterPro" id="IPR002123">
    <property type="entry name" value="Plipid/glycerol_acylTrfase"/>
</dbReference>
<dbReference type="PRINTS" id="PR00979">
    <property type="entry name" value="TAFAZZIN"/>
</dbReference>
<keyword evidence="3" id="KW-0808">Transferase</keyword>
<dbReference type="OrthoDB" id="193467at2759"/>
<gene>
    <name evidence="14" type="ORF">LY90DRAFT_510927</name>
</gene>
<evidence type="ECO:0000256" key="10">
    <source>
        <dbReference type="ARBA" id="ARBA00024323"/>
    </source>
</evidence>
<evidence type="ECO:0000259" key="13">
    <source>
        <dbReference type="SMART" id="SM00563"/>
    </source>
</evidence>
<evidence type="ECO:0000256" key="9">
    <source>
        <dbReference type="ARBA" id="ARBA00023315"/>
    </source>
</evidence>
<keyword evidence="5" id="KW-0999">Mitochondrion inner membrane</keyword>
<dbReference type="AlphaFoldDB" id="A0A1Y2BVZ6"/>
<evidence type="ECO:0000313" key="14">
    <source>
        <dbReference type="EMBL" id="ORY38275.1"/>
    </source>
</evidence>
<evidence type="ECO:0000256" key="8">
    <source>
        <dbReference type="ARBA" id="ARBA00023136"/>
    </source>
</evidence>
<evidence type="ECO:0000256" key="3">
    <source>
        <dbReference type="ARBA" id="ARBA00022679"/>
    </source>
</evidence>
<feature type="domain" description="Phospholipid/glycerol acyltransferase" evidence="13">
    <location>
        <begin position="51"/>
        <end position="176"/>
    </location>
</feature>
<comment type="similarity">
    <text evidence="2 12">Belongs to the taffazin family.</text>
</comment>
<dbReference type="SUPFAM" id="SSF69593">
    <property type="entry name" value="Glycerol-3-phosphate (1)-acyltransferase"/>
    <property type="match status" value="1"/>
</dbReference>
<reference evidence="14 15" key="1">
    <citation type="submission" date="2016-08" db="EMBL/GenBank/DDBJ databases">
        <title>A Parts List for Fungal Cellulosomes Revealed by Comparative Genomics.</title>
        <authorList>
            <consortium name="DOE Joint Genome Institute"/>
            <person name="Haitjema C.H."/>
            <person name="Gilmore S.P."/>
            <person name="Henske J.K."/>
            <person name="Solomon K.V."/>
            <person name="De Groot R."/>
            <person name="Kuo A."/>
            <person name="Mondo S.J."/>
            <person name="Salamov A.A."/>
            <person name="Labutti K."/>
            <person name="Zhao Z."/>
            <person name="Chiniquy J."/>
            <person name="Barry K."/>
            <person name="Brewer H.M."/>
            <person name="Purvine S.O."/>
            <person name="Wright A.T."/>
            <person name="Boxma B."/>
            <person name="Van Alen T."/>
            <person name="Hackstein J.H."/>
            <person name="Baker S.E."/>
            <person name="Grigoriev I.V."/>
            <person name="O'Malley M.A."/>
        </authorList>
    </citation>
    <scope>NUCLEOTIDE SEQUENCE [LARGE SCALE GENOMIC DNA]</scope>
    <source>
        <strain evidence="14 15">G1</strain>
    </source>
</reference>
<dbReference type="GO" id="GO:0005741">
    <property type="term" value="C:mitochondrial outer membrane"/>
    <property type="evidence" value="ECO:0007669"/>
    <property type="project" value="UniProtKB-SubCell"/>
</dbReference>
<evidence type="ECO:0000256" key="7">
    <source>
        <dbReference type="ARBA" id="ARBA00023128"/>
    </source>
</evidence>
<keyword evidence="15" id="KW-1185">Reference proteome</keyword>
<sequence>MKGKLKKLCGDFFFYGTNRITKIGCSLTRNCFRFPDRLERYILNRPKDVPLITYCNHLTVLDDPVMWAGLNNNCVTTNSFRWTIGAKELCSGKGIINDYFEAGKIITVVRGKGVYQKELDKAVKIVHGGEWLHIFPEGKIHPDKNCRINDFKWGVGRFIMECKKLPIVVPIYIYNLDKVFL</sequence>
<evidence type="ECO:0000313" key="15">
    <source>
        <dbReference type="Proteomes" id="UP000193920"/>
    </source>
</evidence>
<keyword evidence="9" id="KW-0012">Acyltransferase</keyword>
<evidence type="ECO:0000256" key="4">
    <source>
        <dbReference type="ARBA" id="ARBA00022787"/>
    </source>
</evidence>
<dbReference type="CDD" id="cd07989">
    <property type="entry name" value="LPLAT_AGPAT-like"/>
    <property type="match status" value="1"/>
</dbReference>
<evidence type="ECO:0000256" key="12">
    <source>
        <dbReference type="RuleBase" id="RU365062"/>
    </source>
</evidence>
<dbReference type="SMART" id="SM00563">
    <property type="entry name" value="PlsC"/>
    <property type="match status" value="1"/>
</dbReference>
<comment type="catalytic activity">
    <reaction evidence="11">
        <text>1'-[1,2-diacyl-sn-glycero-3-phospho],3'-[1-acyl-sn-glycero-3-phospho]-glycerol + a 1,2-diacyl-sn-glycero-3-phosphocholine = a cardiolipin + a 1-acyl-sn-glycero-3-phosphocholine</text>
        <dbReference type="Rhea" id="RHEA:33731"/>
        <dbReference type="ChEBI" id="CHEBI:57643"/>
        <dbReference type="ChEBI" id="CHEBI:58168"/>
        <dbReference type="ChEBI" id="CHEBI:62237"/>
        <dbReference type="ChEBI" id="CHEBI:64743"/>
    </reaction>
    <physiologicalReaction direction="left-to-right" evidence="11">
        <dbReference type="Rhea" id="RHEA:33732"/>
    </physiologicalReaction>
    <physiologicalReaction direction="right-to-left" evidence="11">
        <dbReference type="Rhea" id="RHEA:33733"/>
    </physiologicalReaction>
</comment>
<dbReference type="GO" id="GO:0005743">
    <property type="term" value="C:mitochondrial inner membrane"/>
    <property type="evidence" value="ECO:0007669"/>
    <property type="project" value="UniProtKB-SubCell"/>
</dbReference>
<evidence type="ECO:0000256" key="2">
    <source>
        <dbReference type="ARBA" id="ARBA00010524"/>
    </source>
</evidence>
<accession>A0A1Y2BVZ6</accession>
<protein>
    <recommendedName>
        <fullName evidence="12">Tafazzin family protein</fullName>
    </recommendedName>
</protein>
<keyword evidence="8" id="KW-0472">Membrane</keyword>
<dbReference type="GO" id="GO:0035965">
    <property type="term" value="P:cardiolipin acyl-chain remodeling"/>
    <property type="evidence" value="ECO:0007669"/>
    <property type="project" value="TreeGrafter"/>
</dbReference>
<comment type="subcellular location">
    <subcellularLocation>
        <location evidence="1">Mitochondrion inner membrane</location>
        <topology evidence="1">Peripheral membrane protein</topology>
        <orientation evidence="1">Intermembrane side</orientation>
    </subcellularLocation>
    <subcellularLocation>
        <location evidence="10">Mitochondrion outer membrane</location>
        <topology evidence="10">Peripheral membrane protein</topology>
        <orientation evidence="10">Intermembrane side</orientation>
    </subcellularLocation>
</comment>
<organism evidence="14 15">
    <name type="scientific">Neocallimastix californiae</name>
    <dbReference type="NCBI Taxonomy" id="1754190"/>
    <lineage>
        <taxon>Eukaryota</taxon>
        <taxon>Fungi</taxon>
        <taxon>Fungi incertae sedis</taxon>
        <taxon>Chytridiomycota</taxon>
        <taxon>Chytridiomycota incertae sedis</taxon>
        <taxon>Neocallimastigomycetes</taxon>
        <taxon>Neocallimastigales</taxon>
        <taxon>Neocallimastigaceae</taxon>
        <taxon>Neocallimastix</taxon>
    </lineage>
</organism>
<dbReference type="GO" id="GO:0047184">
    <property type="term" value="F:1-acylglycerophosphocholine O-acyltransferase activity"/>
    <property type="evidence" value="ECO:0007669"/>
    <property type="project" value="TreeGrafter"/>
</dbReference>
<name>A0A1Y2BVZ6_9FUNG</name>
<evidence type="ECO:0000256" key="5">
    <source>
        <dbReference type="ARBA" id="ARBA00022792"/>
    </source>
</evidence>
<dbReference type="GO" id="GO:0007007">
    <property type="term" value="P:inner mitochondrial membrane organization"/>
    <property type="evidence" value="ECO:0007669"/>
    <property type="project" value="TreeGrafter"/>
</dbReference>
<dbReference type="PANTHER" id="PTHR12497:SF0">
    <property type="entry name" value="TAFAZZIN"/>
    <property type="match status" value="1"/>
</dbReference>
<comment type="caution">
    <text evidence="14">The sequence shown here is derived from an EMBL/GenBank/DDBJ whole genome shotgun (WGS) entry which is preliminary data.</text>
</comment>
<dbReference type="Proteomes" id="UP000193920">
    <property type="component" value="Unassembled WGS sequence"/>
</dbReference>
<dbReference type="InterPro" id="IPR000872">
    <property type="entry name" value="Tafazzin"/>
</dbReference>
<evidence type="ECO:0000256" key="6">
    <source>
        <dbReference type="ARBA" id="ARBA00023098"/>
    </source>
</evidence>